<gene>
    <name evidence="3" type="ORF">SAMN06265376_11187</name>
</gene>
<protein>
    <submittedName>
        <fullName evidence="3">Thioredoxin-related protein</fullName>
    </submittedName>
</protein>
<reference evidence="3 4" key="1">
    <citation type="submission" date="2017-06" db="EMBL/GenBank/DDBJ databases">
        <authorList>
            <person name="Kim H.J."/>
            <person name="Triplett B.A."/>
        </authorList>
    </citation>
    <scope>NUCLEOTIDE SEQUENCE [LARGE SCALE GENOMIC DNA]</scope>
    <source>
        <strain evidence="3 4">DSM 25597</strain>
    </source>
</reference>
<feature type="domain" description="Thioredoxin-like fold" evidence="2">
    <location>
        <begin position="34"/>
        <end position="149"/>
    </location>
</feature>
<sequence length="179" mass="21052">MKKLLYICALIFVSSLSAQEINWITFDEALAAQAKNPKKIIVDAYTTWCGPCKLLDKNTFGNKEVADFINEHYYAVKFNAEGTEEIHYLENTYTNPRHDPNRRGRNSQHEFAQAMKIRVYPSIVFFDETGAFIQPIEGYKTPRQLEIYLKMIANDDYKDLTTQEKWQTYQEEFKYTFSK</sequence>
<dbReference type="RefSeq" id="WP_089373838.1">
    <property type="nucleotide sequence ID" value="NZ_BMEP01000008.1"/>
</dbReference>
<keyword evidence="4" id="KW-1185">Reference proteome</keyword>
<dbReference type="EMBL" id="FZNY01000011">
    <property type="protein sequence ID" value="SNS33394.1"/>
    <property type="molecule type" value="Genomic_DNA"/>
</dbReference>
<dbReference type="Pfam" id="PF13098">
    <property type="entry name" value="Thioredoxin_2"/>
    <property type="match status" value="1"/>
</dbReference>
<feature type="chain" id="PRO_5013394310" evidence="1">
    <location>
        <begin position="19"/>
        <end position="179"/>
    </location>
</feature>
<dbReference type="Gene3D" id="3.40.30.10">
    <property type="entry name" value="Glutaredoxin"/>
    <property type="match status" value="1"/>
</dbReference>
<evidence type="ECO:0000259" key="2">
    <source>
        <dbReference type="Pfam" id="PF13098"/>
    </source>
</evidence>
<evidence type="ECO:0000256" key="1">
    <source>
        <dbReference type="SAM" id="SignalP"/>
    </source>
</evidence>
<feature type="signal peptide" evidence="1">
    <location>
        <begin position="1"/>
        <end position="18"/>
    </location>
</feature>
<dbReference type="SUPFAM" id="SSF52833">
    <property type="entry name" value="Thioredoxin-like"/>
    <property type="match status" value="1"/>
</dbReference>
<accession>A0A239DP46</accession>
<keyword evidence="1" id="KW-0732">Signal</keyword>
<dbReference type="OrthoDB" id="9811036at2"/>
<dbReference type="Proteomes" id="UP000198379">
    <property type="component" value="Unassembled WGS sequence"/>
</dbReference>
<name>A0A239DP46_9FLAO</name>
<dbReference type="InterPro" id="IPR012336">
    <property type="entry name" value="Thioredoxin-like_fold"/>
</dbReference>
<evidence type="ECO:0000313" key="3">
    <source>
        <dbReference type="EMBL" id="SNS33394.1"/>
    </source>
</evidence>
<dbReference type="AlphaFoldDB" id="A0A239DP46"/>
<organism evidence="3 4">
    <name type="scientific">Dokdonia pacifica</name>
    <dbReference type="NCBI Taxonomy" id="1627892"/>
    <lineage>
        <taxon>Bacteria</taxon>
        <taxon>Pseudomonadati</taxon>
        <taxon>Bacteroidota</taxon>
        <taxon>Flavobacteriia</taxon>
        <taxon>Flavobacteriales</taxon>
        <taxon>Flavobacteriaceae</taxon>
        <taxon>Dokdonia</taxon>
    </lineage>
</organism>
<proteinExistence type="predicted"/>
<evidence type="ECO:0000313" key="4">
    <source>
        <dbReference type="Proteomes" id="UP000198379"/>
    </source>
</evidence>
<dbReference type="InterPro" id="IPR036249">
    <property type="entry name" value="Thioredoxin-like_sf"/>
</dbReference>